<sequence>MSTNHLSSGTPSSVTLNNVSFSWPDGTLALSTLSGSFGTGRTGLVGSNGAGKSTLLRLIAGQLSPSTGQIGAPADIGYLPQNLALDAGVTVAGLLGVADKLAALRAIESGDVAEEHFEVLGDDWDLETRADEALRAIGLSAADLGRSVTEMSGGEAILVAITGLRLRQAAVTLLDEPSNNLDRDARARLRTLLASWPGTLLVVSHDTALLEVMQTTAELHAGALTVFGGPYSAWRENQDVLQAAAAQSVRSAEQRLKAEKRQRVEAEGTLARRAHIAQKSYDNRSAAKIVMHQKASNAQVSAGKLRSGGDDRVHEAQTALDAAATRLRSEESIHLELPDPGVPAGKGIAELRDGASGSTIYLHGPERVALVGANGVGKSTLLETLLGGRPADAGRAGGRLLTERVGYLSQRLDGLDPDASAVENVRAAAPRTPVGEIRNRLARLLLRGDSVTRPVATLSGGERFRVALARLLFAEPPAQLLVLDEPTNNLDLPSVDQLVAALRSYRGALLIVSHDDAFLARLGLDRVLELGADGSLGDLG</sequence>
<keyword evidence="7" id="KW-1185">Reference proteome</keyword>
<protein>
    <submittedName>
        <fullName evidence="6">ATPase components of ABC transporters with duplicated ATPase domains</fullName>
    </submittedName>
</protein>
<organism evidence="6 7">
    <name type="scientific">Microterricola viridarii</name>
    <dbReference type="NCBI Taxonomy" id="412690"/>
    <lineage>
        <taxon>Bacteria</taxon>
        <taxon>Bacillati</taxon>
        <taxon>Actinomycetota</taxon>
        <taxon>Actinomycetes</taxon>
        <taxon>Micrococcales</taxon>
        <taxon>Microbacteriaceae</taxon>
        <taxon>Microterricola</taxon>
    </lineage>
</organism>
<evidence type="ECO:0000313" key="7">
    <source>
        <dbReference type="Proteomes" id="UP000181956"/>
    </source>
</evidence>
<feature type="coiled-coil region" evidence="4">
    <location>
        <begin position="242"/>
        <end position="269"/>
    </location>
</feature>
<dbReference type="PANTHER" id="PTHR19211:SF6">
    <property type="entry name" value="BLL7188 PROTEIN"/>
    <property type="match status" value="1"/>
</dbReference>
<evidence type="ECO:0000256" key="1">
    <source>
        <dbReference type="ARBA" id="ARBA00022737"/>
    </source>
</evidence>
<dbReference type="OrthoDB" id="3239744at2"/>
<dbReference type="Gene3D" id="3.40.50.300">
    <property type="entry name" value="P-loop containing nucleotide triphosphate hydrolases"/>
    <property type="match status" value="2"/>
</dbReference>
<dbReference type="InterPro" id="IPR003439">
    <property type="entry name" value="ABC_transporter-like_ATP-bd"/>
</dbReference>
<feature type="domain" description="ABC transporter" evidence="5">
    <location>
        <begin position="14"/>
        <end position="246"/>
    </location>
</feature>
<dbReference type="Proteomes" id="UP000181956">
    <property type="component" value="Chromosome I"/>
</dbReference>
<evidence type="ECO:0000256" key="4">
    <source>
        <dbReference type="SAM" id="Coils"/>
    </source>
</evidence>
<dbReference type="AlphaFoldDB" id="A0A1H1W7A1"/>
<gene>
    <name evidence="6" type="ORF">SAMN04489834_2460</name>
</gene>
<dbReference type="SMART" id="SM00382">
    <property type="entry name" value="AAA"/>
    <property type="match status" value="2"/>
</dbReference>
<keyword evidence="2" id="KW-0547">Nucleotide-binding</keyword>
<dbReference type="RefSeq" id="WP_083364301.1">
    <property type="nucleotide sequence ID" value="NZ_LT629742.1"/>
</dbReference>
<dbReference type="GO" id="GO:0016887">
    <property type="term" value="F:ATP hydrolysis activity"/>
    <property type="evidence" value="ECO:0007669"/>
    <property type="project" value="InterPro"/>
</dbReference>
<keyword evidence="4" id="KW-0175">Coiled coil</keyword>
<dbReference type="PROSITE" id="PS50893">
    <property type="entry name" value="ABC_TRANSPORTER_2"/>
    <property type="match status" value="2"/>
</dbReference>
<evidence type="ECO:0000259" key="5">
    <source>
        <dbReference type="PROSITE" id="PS50893"/>
    </source>
</evidence>
<keyword evidence="1" id="KW-0677">Repeat</keyword>
<evidence type="ECO:0000256" key="2">
    <source>
        <dbReference type="ARBA" id="ARBA00022741"/>
    </source>
</evidence>
<dbReference type="InterPro" id="IPR003593">
    <property type="entry name" value="AAA+_ATPase"/>
</dbReference>
<dbReference type="SUPFAM" id="SSF52540">
    <property type="entry name" value="P-loop containing nucleoside triphosphate hydrolases"/>
    <property type="match status" value="2"/>
</dbReference>
<dbReference type="STRING" id="412690.SAMN04489834_2460"/>
<dbReference type="PANTHER" id="PTHR19211">
    <property type="entry name" value="ATP-BINDING TRANSPORT PROTEIN-RELATED"/>
    <property type="match status" value="1"/>
</dbReference>
<keyword evidence="3" id="KW-0067">ATP-binding</keyword>
<dbReference type="FunFam" id="3.40.50.300:FF:001320">
    <property type="entry name" value="Heme ABC transporter ATP-binding protein"/>
    <property type="match status" value="1"/>
</dbReference>
<accession>A0A1H1W7A1</accession>
<name>A0A1H1W7A1_9MICO</name>
<dbReference type="GO" id="GO:0005524">
    <property type="term" value="F:ATP binding"/>
    <property type="evidence" value="ECO:0007669"/>
    <property type="project" value="UniProtKB-KW"/>
</dbReference>
<reference evidence="7" key="1">
    <citation type="submission" date="2016-10" db="EMBL/GenBank/DDBJ databases">
        <authorList>
            <person name="Varghese N."/>
            <person name="Submissions S."/>
        </authorList>
    </citation>
    <scope>NUCLEOTIDE SEQUENCE [LARGE SCALE GENOMIC DNA]</scope>
    <source>
        <strain evidence="7">DSM 21772</strain>
    </source>
</reference>
<evidence type="ECO:0000313" key="6">
    <source>
        <dbReference type="EMBL" id="SDS93057.1"/>
    </source>
</evidence>
<evidence type="ECO:0000256" key="3">
    <source>
        <dbReference type="ARBA" id="ARBA00022840"/>
    </source>
</evidence>
<proteinExistence type="predicted"/>
<dbReference type="Pfam" id="PF00005">
    <property type="entry name" value="ABC_tran"/>
    <property type="match status" value="2"/>
</dbReference>
<dbReference type="EMBL" id="LT629742">
    <property type="protein sequence ID" value="SDS93057.1"/>
    <property type="molecule type" value="Genomic_DNA"/>
</dbReference>
<dbReference type="InterPro" id="IPR050611">
    <property type="entry name" value="ABCF"/>
</dbReference>
<feature type="domain" description="ABC transporter" evidence="5">
    <location>
        <begin position="335"/>
        <end position="539"/>
    </location>
</feature>
<dbReference type="CDD" id="cd03221">
    <property type="entry name" value="ABCF_EF-3"/>
    <property type="match status" value="1"/>
</dbReference>
<dbReference type="InterPro" id="IPR027417">
    <property type="entry name" value="P-loop_NTPase"/>
</dbReference>